<evidence type="ECO:0000259" key="5">
    <source>
        <dbReference type="PROSITE" id="PS51898"/>
    </source>
</evidence>
<dbReference type="GO" id="GO:0015074">
    <property type="term" value="P:DNA integration"/>
    <property type="evidence" value="ECO:0007669"/>
    <property type="project" value="UniProtKB-KW"/>
</dbReference>
<gene>
    <name evidence="6" type="ORF">SAMN05216175_1112</name>
</gene>
<dbReference type="Pfam" id="PF00589">
    <property type="entry name" value="Phage_integrase"/>
    <property type="match status" value="1"/>
</dbReference>
<evidence type="ECO:0000256" key="3">
    <source>
        <dbReference type="ARBA" id="ARBA00023125"/>
    </source>
</evidence>
<dbReference type="GO" id="GO:0003677">
    <property type="term" value="F:DNA binding"/>
    <property type="evidence" value="ECO:0007669"/>
    <property type="project" value="UniProtKB-KW"/>
</dbReference>
<dbReference type="InterPro" id="IPR050090">
    <property type="entry name" value="Tyrosine_recombinase_XerCD"/>
</dbReference>
<dbReference type="STRING" id="1045558.SAMN05216175_1112"/>
<dbReference type="Gene3D" id="1.10.443.10">
    <property type="entry name" value="Intergrase catalytic core"/>
    <property type="match status" value="1"/>
</dbReference>
<dbReference type="PANTHER" id="PTHR30349:SF41">
    <property type="entry name" value="INTEGRASE_RECOMBINASE PROTEIN MJ0367-RELATED"/>
    <property type="match status" value="1"/>
</dbReference>
<dbReference type="PROSITE" id="PS51898">
    <property type="entry name" value="TYR_RECOMBINASE"/>
    <property type="match status" value="1"/>
</dbReference>
<dbReference type="SUPFAM" id="SSF56349">
    <property type="entry name" value="DNA breaking-rejoining enzymes"/>
    <property type="match status" value="1"/>
</dbReference>
<keyword evidence="3" id="KW-0238">DNA-binding</keyword>
<keyword evidence="7" id="KW-1185">Reference proteome</keyword>
<sequence>MTRQQGTPPNRASSRKCACSHRPARLYLTKAERHAYLRAVQDESPARALFCQLLHDTGCRPSEARETSAQRVLWSEGLIVFRTFKKRRHDRRGREKLPEYRAVPVSWPLLKRLDRVFGIRRLQKDPDTLHTPLWTMSRSTAYRLVKRVMARAGIHGDQATGKGLRHAYGVAMMTAARPVPIHLLAKAMGHSSTKTTEVYLRATGDEERNLFLAAWDE</sequence>
<dbReference type="EMBL" id="FOOU01000011">
    <property type="protein sequence ID" value="SFG67979.1"/>
    <property type="molecule type" value="Genomic_DNA"/>
</dbReference>
<name>A0A1I2TUS2_9GAMM</name>
<feature type="domain" description="Tyr recombinase" evidence="5">
    <location>
        <begin position="21"/>
        <end position="212"/>
    </location>
</feature>
<dbReference type="InterPro" id="IPR002104">
    <property type="entry name" value="Integrase_catalytic"/>
</dbReference>
<evidence type="ECO:0000256" key="4">
    <source>
        <dbReference type="ARBA" id="ARBA00023172"/>
    </source>
</evidence>
<dbReference type="GO" id="GO:0006310">
    <property type="term" value="P:DNA recombination"/>
    <property type="evidence" value="ECO:0007669"/>
    <property type="project" value="UniProtKB-KW"/>
</dbReference>
<accession>A0A1I2TUS2</accession>
<reference evidence="7" key="1">
    <citation type="submission" date="2016-10" db="EMBL/GenBank/DDBJ databases">
        <authorList>
            <person name="Varghese N."/>
            <person name="Submissions S."/>
        </authorList>
    </citation>
    <scope>NUCLEOTIDE SEQUENCE [LARGE SCALE GENOMIC DNA]</scope>
    <source>
        <strain evidence="7">CGMCC 1.10971</strain>
    </source>
</reference>
<dbReference type="Proteomes" id="UP000198623">
    <property type="component" value="Unassembled WGS sequence"/>
</dbReference>
<keyword evidence="2" id="KW-0229">DNA integration</keyword>
<dbReference type="PANTHER" id="PTHR30349">
    <property type="entry name" value="PHAGE INTEGRASE-RELATED"/>
    <property type="match status" value="1"/>
</dbReference>
<dbReference type="InterPro" id="IPR011010">
    <property type="entry name" value="DNA_brk_join_enz"/>
</dbReference>
<evidence type="ECO:0000256" key="1">
    <source>
        <dbReference type="ARBA" id="ARBA00008857"/>
    </source>
</evidence>
<evidence type="ECO:0000313" key="6">
    <source>
        <dbReference type="EMBL" id="SFG67979.1"/>
    </source>
</evidence>
<evidence type="ECO:0000313" key="7">
    <source>
        <dbReference type="Proteomes" id="UP000198623"/>
    </source>
</evidence>
<keyword evidence="4" id="KW-0233">DNA recombination</keyword>
<protein>
    <submittedName>
        <fullName evidence="6">Phage integrase family protein</fullName>
    </submittedName>
</protein>
<dbReference type="InterPro" id="IPR013762">
    <property type="entry name" value="Integrase-like_cat_sf"/>
</dbReference>
<evidence type="ECO:0000256" key="2">
    <source>
        <dbReference type="ARBA" id="ARBA00022908"/>
    </source>
</evidence>
<comment type="similarity">
    <text evidence="1">Belongs to the 'phage' integrase family.</text>
</comment>
<proteinExistence type="inferred from homology"/>
<dbReference type="AlphaFoldDB" id="A0A1I2TUS2"/>
<organism evidence="6 7">
    <name type="scientific">Neptunomonas qingdaonensis</name>
    <dbReference type="NCBI Taxonomy" id="1045558"/>
    <lineage>
        <taxon>Bacteria</taxon>
        <taxon>Pseudomonadati</taxon>
        <taxon>Pseudomonadota</taxon>
        <taxon>Gammaproteobacteria</taxon>
        <taxon>Oceanospirillales</taxon>
        <taxon>Oceanospirillaceae</taxon>
        <taxon>Neptunomonas</taxon>
    </lineage>
</organism>